<evidence type="ECO:0000313" key="3">
    <source>
        <dbReference type="EMBL" id="SNS18606.1"/>
    </source>
</evidence>
<dbReference type="InterPro" id="IPR036938">
    <property type="entry name" value="PAP2/HPO_sf"/>
</dbReference>
<sequence length="316" mass="33556">MLTGFMLFMSYLGSSAFYVPLLVALFWCVAPRLAARVAVVLLSGALLNTLLKLVFHEPRPYWTDPGIKGRQALSSFGMPSGHAQNGIVAWGFVAAQSRRRLVWAGAAVIIVLIGVSRVYLGVHSTGQVLAGWAIGLAFLVAVLALEPIVVPWWARRHLAVQLGLSLAMALLLLGAAWVVWHPLENWQWPQAWADAVIAAGGRTESVTLTDPARAAGGLGGVVAGLSILAARGWFDPGGKPWQRLARLPLGFAGAALIAALNALPGAEDPLRAFAVQALLTLWVIAGAPEAFVRLRLAARPTPGITRAGEGRAELRQ</sequence>
<keyword evidence="1" id="KW-1133">Transmembrane helix</keyword>
<evidence type="ECO:0000313" key="4">
    <source>
        <dbReference type="Proteomes" id="UP000198318"/>
    </source>
</evidence>
<feature type="transmembrane region" description="Helical" evidence="1">
    <location>
        <begin position="33"/>
        <end position="51"/>
    </location>
</feature>
<feature type="transmembrane region" description="Helical" evidence="1">
    <location>
        <begin position="7"/>
        <end position="27"/>
    </location>
</feature>
<evidence type="ECO:0000256" key="1">
    <source>
        <dbReference type="SAM" id="Phobius"/>
    </source>
</evidence>
<feature type="transmembrane region" description="Helical" evidence="1">
    <location>
        <begin position="214"/>
        <end position="234"/>
    </location>
</feature>
<dbReference type="PANTHER" id="PTHR14969">
    <property type="entry name" value="SPHINGOSINE-1-PHOSPHATE PHOSPHOHYDROLASE"/>
    <property type="match status" value="1"/>
</dbReference>
<keyword evidence="4" id="KW-1185">Reference proteome</keyword>
<keyword evidence="1" id="KW-0812">Transmembrane</keyword>
<feature type="transmembrane region" description="Helical" evidence="1">
    <location>
        <begin position="272"/>
        <end position="292"/>
    </location>
</feature>
<dbReference type="InterPro" id="IPR000326">
    <property type="entry name" value="PAP2/HPO"/>
</dbReference>
<dbReference type="EMBL" id="FZOR01000001">
    <property type="protein sequence ID" value="SNS18606.1"/>
    <property type="molecule type" value="Genomic_DNA"/>
</dbReference>
<dbReference type="Proteomes" id="UP000198318">
    <property type="component" value="Unassembled WGS sequence"/>
</dbReference>
<dbReference type="SUPFAM" id="SSF48317">
    <property type="entry name" value="Acid phosphatase/Vanadium-dependent haloperoxidase"/>
    <property type="match status" value="1"/>
</dbReference>
<gene>
    <name evidence="3" type="ORF">SAMN05443665_1001382</name>
</gene>
<dbReference type="AlphaFoldDB" id="A0A239CED5"/>
<proteinExistence type="predicted"/>
<reference evidence="3 4" key="1">
    <citation type="submission" date="2017-06" db="EMBL/GenBank/DDBJ databases">
        <authorList>
            <person name="Kim H.J."/>
            <person name="Triplett B.A."/>
        </authorList>
    </citation>
    <scope>NUCLEOTIDE SEQUENCE [LARGE SCALE GENOMIC DNA]</scope>
    <source>
        <strain evidence="3 4">DSM 44715</strain>
    </source>
</reference>
<protein>
    <submittedName>
        <fullName evidence="3">PAP2 superfamily protein</fullName>
    </submittedName>
</protein>
<feature type="transmembrane region" description="Helical" evidence="1">
    <location>
        <begin position="101"/>
        <end position="122"/>
    </location>
</feature>
<dbReference type="Pfam" id="PF01569">
    <property type="entry name" value="PAP2"/>
    <property type="match status" value="1"/>
</dbReference>
<dbReference type="Gene3D" id="1.20.144.10">
    <property type="entry name" value="Phosphatidic acid phosphatase type 2/haloperoxidase"/>
    <property type="match status" value="1"/>
</dbReference>
<feature type="transmembrane region" description="Helical" evidence="1">
    <location>
        <begin position="162"/>
        <end position="180"/>
    </location>
</feature>
<feature type="transmembrane region" description="Helical" evidence="1">
    <location>
        <begin position="246"/>
        <end position="266"/>
    </location>
</feature>
<organism evidence="3 4">
    <name type="scientific">Actinomadura meyerae</name>
    <dbReference type="NCBI Taxonomy" id="240840"/>
    <lineage>
        <taxon>Bacteria</taxon>
        <taxon>Bacillati</taxon>
        <taxon>Actinomycetota</taxon>
        <taxon>Actinomycetes</taxon>
        <taxon>Streptosporangiales</taxon>
        <taxon>Thermomonosporaceae</taxon>
        <taxon>Actinomadura</taxon>
    </lineage>
</organism>
<accession>A0A239CED5</accession>
<dbReference type="SMART" id="SM00014">
    <property type="entry name" value="acidPPc"/>
    <property type="match status" value="1"/>
</dbReference>
<evidence type="ECO:0000259" key="2">
    <source>
        <dbReference type="SMART" id="SM00014"/>
    </source>
</evidence>
<dbReference type="OrthoDB" id="9801622at2"/>
<keyword evidence="1" id="KW-0472">Membrane</keyword>
<name>A0A239CED5_9ACTN</name>
<dbReference type="RefSeq" id="WP_089324094.1">
    <property type="nucleotide sequence ID" value="NZ_FZOR01000001.1"/>
</dbReference>
<feature type="domain" description="Phosphatidic acid phosphatase type 2/haloperoxidase" evidence="2">
    <location>
        <begin position="35"/>
        <end position="143"/>
    </location>
</feature>
<feature type="transmembrane region" description="Helical" evidence="1">
    <location>
        <begin position="128"/>
        <end position="150"/>
    </location>
</feature>
<dbReference type="PANTHER" id="PTHR14969:SF13">
    <property type="entry name" value="AT30094P"/>
    <property type="match status" value="1"/>
</dbReference>